<gene>
    <name evidence="7" type="primary">rpsM</name>
    <name evidence="10" type="ORF">COS99_00525</name>
</gene>
<dbReference type="FunFam" id="4.10.910.10:FF:000001">
    <property type="entry name" value="30S ribosomal protein S13"/>
    <property type="match status" value="1"/>
</dbReference>
<dbReference type="PANTHER" id="PTHR10871">
    <property type="entry name" value="30S RIBOSOMAL PROTEIN S13/40S RIBOSOMAL PROTEIN S18"/>
    <property type="match status" value="1"/>
</dbReference>
<evidence type="ECO:0000256" key="2">
    <source>
        <dbReference type="ARBA" id="ARBA00022730"/>
    </source>
</evidence>
<dbReference type="InterPro" id="IPR001892">
    <property type="entry name" value="Ribosomal_uS13"/>
</dbReference>
<dbReference type="GO" id="GO:0000049">
    <property type="term" value="F:tRNA binding"/>
    <property type="evidence" value="ECO:0007669"/>
    <property type="project" value="UniProtKB-UniRule"/>
</dbReference>
<proteinExistence type="inferred from homology"/>
<evidence type="ECO:0000256" key="6">
    <source>
        <dbReference type="ARBA" id="ARBA00035166"/>
    </source>
</evidence>
<dbReference type="InterPro" id="IPR027437">
    <property type="entry name" value="Rbsml_uS13_C"/>
</dbReference>
<dbReference type="GO" id="GO:0005829">
    <property type="term" value="C:cytosol"/>
    <property type="evidence" value="ECO:0007669"/>
    <property type="project" value="TreeGrafter"/>
</dbReference>
<evidence type="ECO:0000313" key="10">
    <source>
        <dbReference type="EMBL" id="PIU42378.1"/>
    </source>
</evidence>
<keyword evidence="3 7" id="KW-0694">RNA-binding</keyword>
<feature type="compositionally biased region" description="Basic residues" evidence="9">
    <location>
        <begin position="95"/>
        <end position="114"/>
    </location>
</feature>
<sequence>MPRIAGIDLPKEKRIEIALMYIYGIGRSASNKVLKEAGVNPDTRAKDLTEEEVSKLTAIIQRNYRIEGDLRRDISSNIKRLIEIGSYRGIRHRRGLPVRGQRTRTNARTRKGPRKTVGVTRKEEKRKVMSGGEETKAKGS</sequence>
<keyword evidence="7" id="KW-0820">tRNA-binding</keyword>
<dbReference type="Gene3D" id="1.10.8.50">
    <property type="match status" value="1"/>
</dbReference>
<evidence type="ECO:0000256" key="8">
    <source>
        <dbReference type="RuleBase" id="RU003830"/>
    </source>
</evidence>
<dbReference type="HAMAP" id="MF_01315">
    <property type="entry name" value="Ribosomal_uS13"/>
    <property type="match status" value="1"/>
</dbReference>
<dbReference type="InterPro" id="IPR019980">
    <property type="entry name" value="Ribosomal_uS13_bac-type"/>
</dbReference>
<feature type="region of interest" description="Disordered" evidence="9">
    <location>
        <begin position="95"/>
        <end position="140"/>
    </location>
</feature>
<accession>A0A2J0KV61</accession>
<dbReference type="NCBIfam" id="TIGR03631">
    <property type="entry name" value="uS13_bact"/>
    <property type="match status" value="1"/>
</dbReference>
<evidence type="ECO:0000256" key="9">
    <source>
        <dbReference type="SAM" id="MobiDB-lite"/>
    </source>
</evidence>
<dbReference type="PROSITE" id="PS50159">
    <property type="entry name" value="RIBOSOMAL_S13_2"/>
    <property type="match status" value="1"/>
</dbReference>
<evidence type="ECO:0000256" key="4">
    <source>
        <dbReference type="ARBA" id="ARBA00022980"/>
    </source>
</evidence>
<keyword evidence="2 7" id="KW-0699">rRNA-binding</keyword>
<comment type="subunit">
    <text evidence="7">Part of the 30S ribosomal subunit. Forms a loose heterodimer with protein S19. Forms two bridges to the 50S subunit in the 70S ribosome.</text>
</comment>
<dbReference type="AlphaFoldDB" id="A0A2J0KV61"/>
<evidence type="ECO:0000256" key="7">
    <source>
        <dbReference type="HAMAP-Rule" id="MF_01315"/>
    </source>
</evidence>
<evidence type="ECO:0000256" key="1">
    <source>
        <dbReference type="ARBA" id="ARBA00008080"/>
    </source>
</evidence>
<evidence type="ECO:0000256" key="3">
    <source>
        <dbReference type="ARBA" id="ARBA00022884"/>
    </source>
</evidence>
<dbReference type="PANTHER" id="PTHR10871:SF1">
    <property type="entry name" value="SMALL RIBOSOMAL SUBUNIT PROTEIN US13M"/>
    <property type="match status" value="1"/>
</dbReference>
<dbReference type="FunFam" id="1.10.8.50:FF:000001">
    <property type="entry name" value="30S ribosomal protein S13"/>
    <property type="match status" value="1"/>
</dbReference>
<evidence type="ECO:0000256" key="5">
    <source>
        <dbReference type="ARBA" id="ARBA00023274"/>
    </source>
</evidence>
<feature type="compositionally biased region" description="Basic and acidic residues" evidence="9">
    <location>
        <begin position="120"/>
        <end position="140"/>
    </location>
</feature>
<dbReference type="PROSITE" id="PS00646">
    <property type="entry name" value="RIBOSOMAL_S13_1"/>
    <property type="match status" value="1"/>
</dbReference>
<name>A0A2J0KV61_9BACT</name>
<comment type="function">
    <text evidence="7">Located at the top of the head of the 30S subunit, it contacts several helices of the 16S rRNA. In the 70S ribosome it contacts the 23S rRNA (bridge B1a) and protein L5 of the 50S subunit (bridge B1b), connecting the 2 subunits; these bridges are implicated in subunit movement. Contacts the tRNAs in the A and P-sites.</text>
</comment>
<organism evidence="10 11">
    <name type="scientific">Candidatus Aquitaenariimonas noxiae</name>
    <dbReference type="NCBI Taxonomy" id="1974741"/>
    <lineage>
        <taxon>Bacteria</taxon>
        <taxon>Pseudomonadati</taxon>
        <taxon>Candidatus Omnitrophota</taxon>
        <taxon>Candidatus Aquitaenariimonas</taxon>
    </lineage>
</organism>
<comment type="caution">
    <text evidence="10">The sequence shown here is derived from an EMBL/GenBank/DDBJ whole genome shotgun (WGS) entry which is preliminary data.</text>
</comment>
<dbReference type="InterPro" id="IPR010979">
    <property type="entry name" value="Ribosomal_uS13-like_H2TH"/>
</dbReference>
<evidence type="ECO:0000313" key="11">
    <source>
        <dbReference type="Proteomes" id="UP000230052"/>
    </source>
</evidence>
<keyword evidence="5 7" id="KW-0687">Ribonucleoprotein</keyword>
<dbReference type="GO" id="GO:0015935">
    <property type="term" value="C:small ribosomal subunit"/>
    <property type="evidence" value="ECO:0007669"/>
    <property type="project" value="TreeGrafter"/>
</dbReference>
<dbReference type="SUPFAM" id="SSF46946">
    <property type="entry name" value="S13-like H2TH domain"/>
    <property type="match status" value="1"/>
</dbReference>
<dbReference type="GO" id="GO:0006412">
    <property type="term" value="P:translation"/>
    <property type="evidence" value="ECO:0007669"/>
    <property type="project" value="UniProtKB-UniRule"/>
</dbReference>
<protein>
    <recommendedName>
        <fullName evidence="6 7">Small ribosomal subunit protein uS13</fullName>
    </recommendedName>
</protein>
<dbReference type="GO" id="GO:0003735">
    <property type="term" value="F:structural constituent of ribosome"/>
    <property type="evidence" value="ECO:0007669"/>
    <property type="project" value="InterPro"/>
</dbReference>
<dbReference type="Pfam" id="PF00416">
    <property type="entry name" value="Ribosomal_S13"/>
    <property type="match status" value="1"/>
</dbReference>
<comment type="similarity">
    <text evidence="1 7 8">Belongs to the universal ribosomal protein uS13 family.</text>
</comment>
<dbReference type="Proteomes" id="UP000230052">
    <property type="component" value="Unassembled WGS sequence"/>
</dbReference>
<keyword evidence="4 7" id="KW-0689">Ribosomal protein</keyword>
<dbReference type="EMBL" id="PEWV01000008">
    <property type="protein sequence ID" value="PIU42378.1"/>
    <property type="molecule type" value="Genomic_DNA"/>
</dbReference>
<dbReference type="InterPro" id="IPR018269">
    <property type="entry name" value="Ribosomal_uS13_CS"/>
</dbReference>
<dbReference type="PIRSF" id="PIRSF002134">
    <property type="entry name" value="Ribosomal_S13"/>
    <property type="match status" value="1"/>
</dbReference>
<reference evidence="10 11" key="1">
    <citation type="submission" date="2017-09" db="EMBL/GenBank/DDBJ databases">
        <title>Depth-based differentiation of microbial function through sediment-hosted aquifers and enrichment of novel symbionts in the deep terrestrial subsurface.</title>
        <authorList>
            <person name="Probst A.J."/>
            <person name="Ladd B."/>
            <person name="Jarett J.K."/>
            <person name="Geller-Mcgrath D.E."/>
            <person name="Sieber C.M."/>
            <person name="Emerson J.B."/>
            <person name="Anantharaman K."/>
            <person name="Thomas B.C."/>
            <person name="Malmstrom R."/>
            <person name="Stieglmeier M."/>
            <person name="Klingl A."/>
            <person name="Woyke T."/>
            <person name="Ryan C.M."/>
            <person name="Banfield J.F."/>
        </authorList>
    </citation>
    <scope>NUCLEOTIDE SEQUENCE [LARGE SCALE GENOMIC DNA]</scope>
    <source>
        <strain evidence="10">CG07_land_8_20_14_0_80_42_15</strain>
    </source>
</reference>
<dbReference type="Gene3D" id="4.10.910.10">
    <property type="entry name" value="30s ribosomal protein s13, domain 2"/>
    <property type="match status" value="1"/>
</dbReference>
<dbReference type="GO" id="GO:0019843">
    <property type="term" value="F:rRNA binding"/>
    <property type="evidence" value="ECO:0007669"/>
    <property type="project" value="UniProtKB-UniRule"/>
</dbReference>